<dbReference type="OrthoDB" id="6089850at2"/>
<dbReference type="EMBL" id="CP022530">
    <property type="protein sequence ID" value="ASP39075.1"/>
    <property type="molecule type" value="Genomic_DNA"/>
</dbReference>
<feature type="chain" id="PRO_5012962708" description="DUF7908 domain-containing protein" evidence="1">
    <location>
        <begin position="21"/>
        <end position="956"/>
    </location>
</feature>
<keyword evidence="1" id="KW-0732">Signal</keyword>
<dbReference type="Pfam" id="PF25485">
    <property type="entry name" value="DUF7908"/>
    <property type="match status" value="1"/>
</dbReference>
<reference evidence="3 4" key="1">
    <citation type="submission" date="2017-07" db="EMBL/GenBank/DDBJ databases">
        <title>Annotated genome sequence of Bacterioplanes sanyensis isolated from Red Sea.</title>
        <authorList>
            <person name="Rehman Z.U."/>
        </authorList>
    </citation>
    <scope>NUCLEOTIDE SEQUENCE [LARGE SCALE GENOMIC DNA]</scope>
    <source>
        <strain evidence="3 4">NV9</strain>
    </source>
</reference>
<dbReference type="InterPro" id="IPR057230">
    <property type="entry name" value="DUF7908"/>
</dbReference>
<sequence>MSNWLIKSSLVSTTAILLSACGGSSSSTDQSAPTLTLTEAAFVTSEGAKAVIRFTASEAASLQLAGGCSSQITSVEAGANTITLDPLPAGRYSQCTLTLTDAAGNVSAPVLLPAFNIVDEAAPELTVVSENSVHDDTDAPVFRFVSSEAGRVLVSGACSSEAITVSAGENEIRLNTLPAGTYSDCTVTVVDATGNHSTLAIAPFMVRDTTAPQLSGLQPVANVTEQANPVLRFHVDEAGTLSLTGGCSSATTIVQAGQNEITMNRLPLGRYSDCAVIVTDASGNRSESLAIAAFDVRDGTSPELTEVTAIGSRLDISAVNYEFHSTEAGSVSVGGGCSSNAGAAVSGNNTIQLTVGAGSYSNCTVTVTDAAGNASRPLTISAFTIVSNAQLLNGVTFVDGDNANAGDGSRSNPYQSLADAITQVGASGEIYVMPAATPYTGQFVLPYGVNLYGAGDSFTSAAGGYIAASQYPVIDGASNGPAITVLGDNRLQGLEIRSSGNASGITSVQYVVDSSNVDTTRAGVLANGNNLGSIELHQNRFNDLMVSMVMLLSDTDLSITNNDIVVGSATATSPDGVLVKYYGSDPASMTVSHNSIVSQNLVASDVMDLELDESVVLTLVSNNNHFESASGSNNTSGDIWDVSLGGNNSDTAQLLWTSTSDVYRTAAGGGPDALDVTANGSTQLQLTMNNGDIYQIANVDGGPDGFDMLFYDSSRGNLRIQNTTIVGVGTNTGTDTLDLSVNDSAHLDLQTQNLRLESRVNSAIVTAKGGQAMDVNVQDNATATFRIDGGQLLSDGNPNNIDPTSPVEVLRLTHYDDGNADWSFNGATITNPVGQGVDLYIENNTLVNVDFTGSTINTSLQSWRFAADSSDPSQLSATLSNNQINSTTTTALDLGGENTNHCFAISGNTISAAADGITLAGTLSVADVANLSNVNNGVSVNQAGATVTNVAQCPER</sequence>
<evidence type="ECO:0000259" key="2">
    <source>
        <dbReference type="Pfam" id="PF25485"/>
    </source>
</evidence>
<feature type="domain" description="DUF7908" evidence="2">
    <location>
        <begin position="742"/>
        <end position="856"/>
    </location>
</feature>
<dbReference type="SUPFAM" id="SSF51126">
    <property type="entry name" value="Pectin lyase-like"/>
    <property type="match status" value="1"/>
</dbReference>
<dbReference type="KEGG" id="bsan:CHH28_10460"/>
<dbReference type="Proteomes" id="UP000202440">
    <property type="component" value="Chromosome"/>
</dbReference>
<proteinExistence type="predicted"/>
<evidence type="ECO:0000313" key="4">
    <source>
        <dbReference type="Proteomes" id="UP000202440"/>
    </source>
</evidence>
<dbReference type="RefSeq" id="WP_094060257.1">
    <property type="nucleotide sequence ID" value="NZ_CP022530.1"/>
</dbReference>
<evidence type="ECO:0000256" key="1">
    <source>
        <dbReference type="SAM" id="SignalP"/>
    </source>
</evidence>
<evidence type="ECO:0000313" key="3">
    <source>
        <dbReference type="EMBL" id="ASP39075.1"/>
    </source>
</evidence>
<dbReference type="PROSITE" id="PS51257">
    <property type="entry name" value="PROKAR_LIPOPROTEIN"/>
    <property type="match status" value="1"/>
</dbReference>
<feature type="signal peptide" evidence="1">
    <location>
        <begin position="1"/>
        <end position="20"/>
    </location>
</feature>
<organism evidence="3 4">
    <name type="scientific">Bacterioplanes sanyensis</name>
    <dbReference type="NCBI Taxonomy" id="1249553"/>
    <lineage>
        <taxon>Bacteria</taxon>
        <taxon>Pseudomonadati</taxon>
        <taxon>Pseudomonadota</taxon>
        <taxon>Gammaproteobacteria</taxon>
        <taxon>Oceanospirillales</taxon>
        <taxon>Oceanospirillaceae</taxon>
        <taxon>Bacterioplanes</taxon>
    </lineage>
</organism>
<accession>A0A222FJ60</accession>
<name>A0A222FJ60_9GAMM</name>
<dbReference type="AlphaFoldDB" id="A0A222FJ60"/>
<gene>
    <name evidence="3" type="ORF">CHH28_10460</name>
</gene>
<keyword evidence="4" id="KW-1185">Reference proteome</keyword>
<dbReference type="InterPro" id="IPR011050">
    <property type="entry name" value="Pectin_lyase_fold/virulence"/>
</dbReference>
<protein>
    <recommendedName>
        <fullName evidence="2">DUF7908 domain-containing protein</fullName>
    </recommendedName>
</protein>